<reference evidence="2" key="1">
    <citation type="submission" date="2021-03" db="EMBL/GenBank/DDBJ databases">
        <authorList>
            <person name="Tagirdzhanova G."/>
        </authorList>
    </citation>
    <scope>NUCLEOTIDE SEQUENCE</scope>
</reference>
<organism evidence="2 3">
    <name type="scientific">Imshaugia aleurites</name>
    <dbReference type="NCBI Taxonomy" id="172621"/>
    <lineage>
        <taxon>Eukaryota</taxon>
        <taxon>Fungi</taxon>
        <taxon>Dikarya</taxon>
        <taxon>Ascomycota</taxon>
        <taxon>Pezizomycotina</taxon>
        <taxon>Lecanoromycetes</taxon>
        <taxon>OSLEUM clade</taxon>
        <taxon>Lecanoromycetidae</taxon>
        <taxon>Lecanorales</taxon>
        <taxon>Lecanorineae</taxon>
        <taxon>Parmeliaceae</taxon>
        <taxon>Imshaugia</taxon>
    </lineage>
</organism>
<gene>
    <name evidence="2" type="ORF">IMSHALPRED_007665</name>
</gene>
<evidence type="ECO:0000313" key="2">
    <source>
        <dbReference type="EMBL" id="CAF9928491.1"/>
    </source>
</evidence>
<dbReference type="Proteomes" id="UP000664534">
    <property type="component" value="Unassembled WGS sequence"/>
</dbReference>
<evidence type="ECO:0000313" key="3">
    <source>
        <dbReference type="Proteomes" id="UP000664534"/>
    </source>
</evidence>
<keyword evidence="3" id="KW-1185">Reference proteome</keyword>
<feature type="signal peptide" evidence="1">
    <location>
        <begin position="1"/>
        <end position="20"/>
    </location>
</feature>
<dbReference type="OrthoDB" id="2342176at2759"/>
<keyword evidence="1" id="KW-0732">Signal</keyword>
<accession>A0A8H3FW61</accession>
<evidence type="ECO:0000256" key="1">
    <source>
        <dbReference type="SAM" id="SignalP"/>
    </source>
</evidence>
<name>A0A8H3FW61_9LECA</name>
<sequence length="231" mass="23582">MMQHTALILGLAAVFDLASANPRPVPGRSVAGETGCGAYGIYCNTPDTFSLCVPTVSGTEYYYFGSVAQGTYCDESQERIRADNYGDCSPNGQIFCGEDGLTFFECDQGGLISFGATAAGTECIDGQIVACNGVCGTDDGGPTTTVDPGDTTPSTIIVTSTTTPIITTITPTTSSTSSSTSSAAAPSVTSTLGYYAAPADGNLLGGPVFTSASMTEALCGTECTGRYMQLR</sequence>
<protein>
    <submittedName>
        <fullName evidence="2">Uncharacterized protein</fullName>
    </submittedName>
</protein>
<dbReference type="EMBL" id="CAJPDT010000050">
    <property type="protein sequence ID" value="CAF9928491.1"/>
    <property type="molecule type" value="Genomic_DNA"/>
</dbReference>
<feature type="chain" id="PRO_5034484740" evidence="1">
    <location>
        <begin position="21"/>
        <end position="231"/>
    </location>
</feature>
<comment type="caution">
    <text evidence="2">The sequence shown here is derived from an EMBL/GenBank/DDBJ whole genome shotgun (WGS) entry which is preliminary data.</text>
</comment>
<dbReference type="AlphaFoldDB" id="A0A8H3FW61"/>
<proteinExistence type="predicted"/>